<feature type="domain" description="DUF3347" evidence="4">
    <location>
        <begin position="440"/>
        <end position="523"/>
    </location>
</feature>
<dbReference type="Proteomes" id="UP001597319">
    <property type="component" value="Unassembled WGS sequence"/>
</dbReference>
<evidence type="ECO:0000313" key="11">
    <source>
        <dbReference type="Proteomes" id="UP001597319"/>
    </source>
</evidence>
<comment type="similarity">
    <text evidence="1">Belongs to the membrane fusion protein (MFP) (TC 8.A.1) family.</text>
</comment>
<evidence type="ECO:0000259" key="9">
    <source>
        <dbReference type="Pfam" id="PF25975"/>
    </source>
</evidence>
<evidence type="ECO:0000313" key="10">
    <source>
        <dbReference type="EMBL" id="MFD2563024.1"/>
    </source>
</evidence>
<feature type="domain" description="CusB-like beta-barrel" evidence="8">
    <location>
        <begin position="247"/>
        <end position="320"/>
    </location>
</feature>
<dbReference type="InterPro" id="IPR006143">
    <property type="entry name" value="RND_pump_MFP"/>
</dbReference>
<keyword evidence="3" id="KW-1133">Transmembrane helix</keyword>
<feature type="domain" description="CzcB-like C-terminal circularly permuted SH3-like" evidence="9">
    <location>
        <begin position="332"/>
        <end position="394"/>
    </location>
</feature>
<dbReference type="InterPro" id="IPR021782">
    <property type="entry name" value="DUF3347"/>
</dbReference>
<feature type="domain" description="CusB-like barrel-sandwich hybrid" evidence="7">
    <location>
        <begin position="131"/>
        <end position="243"/>
    </location>
</feature>
<feature type="transmembrane region" description="Helical" evidence="3">
    <location>
        <begin position="5"/>
        <end position="23"/>
    </location>
</feature>
<evidence type="ECO:0000259" key="7">
    <source>
        <dbReference type="Pfam" id="PF25919"/>
    </source>
</evidence>
<protein>
    <submittedName>
        <fullName evidence="10">Efflux RND transporter periplasmic adaptor subunit</fullName>
    </submittedName>
</protein>
<dbReference type="Gene3D" id="6.10.140.730">
    <property type="match status" value="1"/>
</dbReference>
<evidence type="ECO:0000259" key="6">
    <source>
        <dbReference type="Pfam" id="PF25869"/>
    </source>
</evidence>
<evidence type="ECO:0000256" key="3">
    <source>
        <dbReference type="SAM" id="Phobius"/>
    </source>
</evidence>
<dbReference type="PANTHER" id="PTHR30097:SF4">
    <property type="entry name" value="SLR6042 PROTEIN"/>
    <property type="match status" value="1"/>
</dbReference>
<dbReference type="InterPro" id="IPR058790">
    <property type="entry name" value="BSH_CusB"/>
</dbReference>
<dbReference type="InterPro" id="IPR058649">
    <property type="entry name" value="CzcB_C"/>
</dbReference>
<accession>A0ABW5LGS7</accession>
<name>A0ABW5LGS7_9FLAO</name>
<dbReference type="Pfam" id="PF19335">
    <property type="entry name" value="HMBD"/>
    <property type="match status" value="1"/>
</dbReference>
<evidence type="ECO:0000259" key="8">
    <source>
        <dbReference type="Pfam" id="PF25954"/>
    </source>
</evidence>
<dbReference type="InterPro" id="IPR045800">
    <property type="entry name" value="HMBD"/>
</dbReference>
<keyword evidence="3" id="KW-0812">Transmembrane</keyword>
<dbReference type="Gene3D" id="2.40.30.170">
    <property type="match status" value="1"/>
</dbReference>
<organism evidence="10 11">
    <name type="scientific">Aquimarina rubra</name>
    <dbReference type="NCBI Taxonomy" id="1920033"/>
    <lineage>
        <taxon>Bacteria</taxon>
        <taxon>Pseudomonadati</taxon>
        <taxon>Bacteroidota</taxon>
        <taxon>Flavobacteriia</taxon>
        <taxon>Flavobacteriales</taxon>
        <taxon>Flavobacteriaceae</taxon>
        <taxon>Aquimarina</taxon>
    </lineage>
</organism>
<dbReference type="SUPFAM" id="SSF111369">
    <property type="entry name" value="HlyD-like secretion proteins"/>
    <property type="match status" value="1"/>
</dbReference>
<evidence type="ECO:0000259" key="4">
    <source>
        <dbReference type="Pfam" id="PF11827"/>
    </source>
</evidence>
<dbReference type="EMBL" id="JBHULE010000019">
    <property type="protein sequence ID" value="MFD2563024.1"/>
    <property type="molecule type" value="Genomic_DNA"/>
</dbReference>
<evidence type="ECO:0000256" key="1">
    <source>
        <dbReference type="ARBA" id="ARBA00009477"/>
    </source>
</evidence>
<evidence type="ECO:0000259" key="5">
    <source>
        <dbReference type="Pfam" id="PF19335"/>
    </source>
</evidence>
<dbReference type="Pfam" id="PF25869">
    <property type="entry name" value="3HB_CusB"/>
    <property type="match status" value="1"/>
</dbReference>
<keyword evidence="11" id="KW-1185">Reference proteome</keyword>
<dbReference type="Gene3D" id="2.40.420.20">
    <property type="match status" value="1"/>
</dbReference>
<keyword evidence="3" id="KW-0472">Membrane</keyword>
<feature type="domain" description="Heavy metal binding" evidence="5">
    <location>
        <begin position="46"/>
        <end position="72"/>
    </location>
</feature>
<dbReference type="InterPro" id="IPR058792">
    <property type="entry name" value="Beta-barrel_RND_2"/>
</dbReference>
<dbReference type="InterPro" id="IPR051909">
    <property type="entry name" value="MFP_Cation_Efflux"/>
</dbReference>
<dbReference type="PANTHER" id="PTHR30097">
    <property type="entry name" value="CATION EFFLUX SYSTEM PROTEIN CUSB"/>
    <property type="match status" value="1"/>
</dbReference>
<dbReference type="Pfam" id="PF11827">
    <property type="entry name" value="DUF3347"/>
    <property type="match status" value="1"/>
</dbReference>
<dbReference type="NCBIfam" id="TIGR01730">
    <property type="entry name" value="RND_mfp"/>
    <property type="match status" value="1"/>
</dbReference>
<keyword evidence="2" id="KW-0813">Transport</keyword>
<proteinExistence type="inferred from homology"/>
<comment type="caution">
    <text evidence="10">The sequence shown here is derived from an EMBL/GenBank/DDBJ whole genome shotgun (WGS) entry which is preliminary data.</text>
</comment>
<dbReference type="Pfam" id="PF25919">
    <property type="entry name" value="BSH_CusB"/>
    <property type="match status" value="1"/>
</dbReference>
<reference evidence="11" key="1">
    <citation type="journal article" date="2019" name="Int. J. Syst. Evol. Microbiol.">
        <title>The Global Catalogue of Microorganisms (GCM) 10K type strain sequencing project: providing services to taxonomists for standard genome sequencing and annotation.</title>
        <authorList>
            <consortium name="The Broad Institute Genomics Platform"/>
            <consortium name="The Broad Institute Genome Sequencing Center for Infectious Disease"/>
            <person name="Wu L."/>
            <person name="Ma J."/>
        </authorList>
    </citation>
    <scope>NUCLEOTIDE SEQUENCE [LARGE SCALE GENOMIC DNA]</scope>
    <source>
        <strain evidence="11">KCTC 52274</strain>
    </source>
</reference>
<feature type="domain" description="CusB-like three alpha-helical bundle" evidence="6">
    <location>
        <begin position="160"/>
        <end position="209"/>
    </location>
</feature>
<dbReference type="InterPro" id="IPR058791">
    <property type="entry name" value="3HB_CusB"/>
</dbReference>
<dbReference type="RefSeq" id="WP_378292104.1">
    <property type="nucleotide sequence ID" value="NZ_JBHULE010000019.1"/>
</dbReference>
<dbReference type="Pfam" id="PF25954">
    <property type="entry name" value="Beta-barrel_RND_2"/>
    <property type="match status" value="1"/>
</dbReference>
<sequence>MKKNVVYIGIALLIGLFAGYLIFGSKTVEELSEKHDHTMDTSDQMWTCSMHPQIIQSESGDCPICGMDLIPAETNADGLRPDQFRMTENAVALANVQTLVIGENRLDSEMVKLSGKIEENEEANAVQVAYFGGRIERLFVNSTGEYVKNGQLLATIYSPELVASQQELLTALSLKKSQPELYKAVRNKLKLWKLSENQINQIEASGKVKENFPVYAKVSGTVASKMVEAGDYVKQGQILYKIADLSTVWASFDAYENQISLLKEGQKIKIKTKAYPNKDVETEISFIDPVLNTNTRTFKVRTILKNSNSIFKPGMFVEGMISVSDSENNSVITIPKSAVLWTGERSVVYVKMESDEPVFEMKEVTLGNANADSYQILDGLSNDEEIVINGTFTVDAAAQLQGKKSMMKRNEMLDKLGTENESEKVSLSGDFQKELMESLSTYFLLKDALVASNANDVSKFSEQMFNQLKRVNTLNLQPAESGYANAIMKTLAMIAKKEDLVGQRDHFIKLNEDLQALIKNLDHLSDEIYIQKCPMANNNKGATWLSKEKKIRNPYFGDQMLTCGSVIDSLGKG</sequence>
<evidence type="ECO:0000256" key="2">
    <source>
        <dbReference type="ARBA" id="ARBA00022448"/>
    </source>
</evidence>
<dbReference type="Pfam" id="PF25975">
    <property type="entry name" value="CzcB_C"/>
    <property type="match status" value="1"/>
</dbReference>
<gene>
    <name evidence="10" type="ORF">ACFSR1_10135</name>
</gene>